<reference evidence="2" key="1">
    <citation type="submission" date="2019-10" db="EMBL/GenBank/DDBJ databases">
        <title>Lacipirellula parvula gen. nov., sp. nov., representing a lineage of planctomycetes widespread in freshwater anoxic habitats, and description of the family Lacipirellulaceae.</title>
        <authorList>
            <person name="Dedysh S.N."/>
            <person name="Kulichevskaya I.S."/>
            <person name="Beletsky A.V."/>
            <person name="Rakitin A.L."/>
            <person name="Mardanov A.V."/>
            <person name="Ivanova A.A."/>
            <person name="Saltykova V.X."/>
            <person name="Rijpstra W.I.C."/>
            <person name="Sinninghe Damste J.S."/>
            <person name="Ravin N.V."/>
        </authorList>
    </citation>
    <scope>NUCLEOTIDE SEQUENCE [LARGE SCALE GENOMIC DNA]</scope>
    <source>
        <strain evidence="2">PX69</strain>
    </source>
</reference>
<proteinExistence type="predicted"/>
<name>A0A5K7XIS0_9BACT</name>
<dbReference type="Proteomes" id="UP000326837">
    <property type="component" value="Chromosome"/>
</dbReference>
<dbReference type="EMBL" id="AP021861">
    <property type="protein sequence ID" value="BBO36315.1"/>
    <property type="molecule type" value="Genomic_DNA"/>
</dbReference>
<evidence type="ECO:0000313" key="2">
    <source>
        <dbReference type="Proteomes" id="UP000326837"/>
    </source>
</evidence>
<dbReference type="KEGG" id="lpav:PLANPX_5927"/>
<dbReference type="AlphaFoldDB" id="A0A5K7XIS0"/>
<organism evidence="1 2">
    <name type="scientific">Lacipirellula parvula</name>
    <dbReference type="NCBI Taxonomy" id="2650471"/>
    <lineage>
        <taxon>Bacteria</taxon>
        <taxon>Pseudomonadati</taxon>
        <taxon>Planctomycetota</taxon>
        <taxon>Planctomycetia</taxon>
        <taxon>Pirellulales</taxon>
        <taxon>Lacipirellulaceae</taxon>
        <taxon>Lacipirellula</taxon>
    </lineage>
</organism>
<gene>
    <name evidence="1" type="ORF">PLANPX_5927</name>
</gene>
<dbReference type="RefSeq" id="WP_152101502.1">
    <property type="nucleotide sequence ID" value="NZ_AP021861.1"/>
</dbReference>
<evidence type="ECO:0000313" key="1">
    <source>
        <dbReference type="EMBL" id="BBO36315.1"/>
    </source>
</evidence>
<accession>A0A5K7XIS0</accession>
<keyword evidence="2" id="KW-1185">Reference proteome</keyword>
<sequence>MNLSDEQRDAMLIDRLVDGELSNDERRQLLATLEAQPDGWRRCALAFVEAQAWRGAMGSLVRETPIVAEPKTLAASTVEAAGVSEAARKESSRSSLATWLAVAASVVVAFGVGRQTGVMRSANHTANQQIASSPAAIPNSKTSEPRIERTAPGDAVTLVVNDRHGVPQRIEVPLVEGRQLGRAFGNVPHWSSPELDRRLDEQGLDLEAHRRYAPIYFEQENKVVPMVVPVDDAIVRPVNRPVY</sequence>
<protein>
    <submittedName>
        <fullName evidence="1">Uncharacterized protein</fullName>
    </submittedName>
</protein>